<evidence type="ECO:0000313" key="1">
    <source>
        <dbReference type="EMBL" id="KAK0707948.1"/>
    </source>
</evidence>
<reference evidence="1" key="1">
    <citation type="submission" date="2023-06" db="EMBL/GenBank/DDBJ databases">
        <title>Genome-scale phylogeny and comparative genomics of the fungal order Sordariales.</title>
        <authorList>
            <consortium name="Lawrence Berkeley National Laboratory"/>
            <person name="Hensen N."/>
            <person name="Bonometti L."/>
            <person name="Westerberg I."/>
            <person name="Brannstrom I.O."/>
            <person name="Guillou S."/>
            <person name="Cros-Aarteil S."/>
            <person name="Calhoun S."/>
            <person name="Haridas S."/>
            <person name="Kuo A."/>
            <person name="Mondo S."/>
            <person name="Pangilinan J."/>
            <person name="Riley R."/>
            <person name="Labutti K."/>
            <person name="Andreopoulos B."/>
            <person name="Lipzen A."/>
            <person name="Chen C."/>
            <person name="Yanf M."/>
            <person name="Daum C."/>
            <person name="Ng V."/>
            <person name="Clum A."/>
            <person name="Steindorff A."/>
            <person name="Ohm R."/>
            <person name="Martin F."/>
            <person name="Silar P."/>
            <person name="Natvig D."/>
            <person name="Lalanne C."/>
            <person name="Gautier V."/>
            <person name="Ament-Velasquez S.L."/>
            <person name="Kruys A."/>
            <person name="Hutchinson M.I."/>
            <person name="Powell A.J."/>
            <person name="Barry K."/>
            <person name="Miller A.N."/>
            <person name="Grigoriev I.V."/>
            <person name="Debuchy R."/>
            <person name="Gladieux P."/>
            <person name="Thoren M.H."/>
            <person name="Johannesson H."/>
        </authorList>
    </citation>
    <scope>NUCLEOTIDE SEQUENCE</scope>
    <source>
        <strain evidence="1">SMH4607-1</strain>
    </source>
</reference>
<dbReference type="EMBL" id="JAUKUA010000006">
    <property type="protein sequence ID" value="KAK0707948.1"/>
    <property type="molecule type" value="Genomic_DNA"/>
</dbReference>
<accession>A0AA40A269</accession>
<protein>
    <submittedName>
        <fullName evidence="1">Uncharacterized protein</fullName>
    </submittedName>
</protein>
<keyword evidence="2" id="KW-1185">Reference proteome</keyword>
<dbReference type="AlphaFoldDB" id="A0AA40A269"/>
<dbReference type="Proteomes" id="UP001172102">
    <property type="component" value="Unassembled WGS sequence"/>
</dbReference>
<name>A0AA40A269_9PEZI</name>
<organism evidence="1 2">
    <name type="scientific">Lasiosphaeris hirsuta</name>
    <dbReference type="NCBI Taxonomy" id="260670"/>
    <lineage>
        <taxon>Eukaryota</taxon>
        <taxon>Fungi</taxon>
        <taxon>Dikarya</taxon>
        <taxon>Ascomycota</taxon>
        <taxon>Pezizomycotina</taxon>
        <taxon>Sordariomycetes</taxon>
        <taxon>Sordariomycetidae</taxon>
        <taxon>Sordariales</taxon>
        <taxon>Lasiosphaeriaceae</taxon>
        <taxon>Lasiosphaeris</taxon>
    </lineage>
</organism>
<evidence type="ECO:0000313" key="2">
    <source>
        <dbReference type="Proteomes" id="UP001172102"/>
    </source>
</evidence>
<comment type="caution">
    <text evidence="1">The sequence shown here is derived from an EMBL/GenBank/DDBJ whole genome shotgun (WGS) entry which is preliminary data.</text>
</comment>
<sequence length="147" mass="16878">MPIRDYDNLSGLPGTCWLPLLMNLVIAIGFPISHRVEVLGLDILLKSMALLVNTPKLTFFNDRVMLKGFNAAIVATRYDDHVFQWHLIIRGNRLPYSDPWILEQGLSLESVVPKNLLFRARDMFLAGRRRFRTASVRLTHLAPKCYN</sequence>
<gene>
    <name evidence="1" type="ORF">B0H67DRAFT_325177</name>
</gene>
<proteinExistence type="predicted"/>